<dbReference type="Proteomes" id="UP000322927">
    <property type="component" value="Chromosome"/>
</dbReference>
<sequence>MGGVPLRGDGLRAPQEPAGSVGERPRRWGCDRRPRPRCAKEHARRPADAGVGPEPADEDTPAPVLARDEALLVLATECHPRTLRQMRWTNTMIKNIAPQILAVGVSPAR</sequence>
<gene>
    <name evidence="2" type="ORF">DEJ48_28080</name>
</gene>
<name>A0A5P2C2I2_STRVZ</name>
<dbReference type="OrthoDB" id="669978at2"/>
<dbReference type="EMBL" id="CP029192">
    <property type="protein sequence ID" value="QES36743.1"/>
    <property type="molecule type" value="Genomic_DNA"/>
</dbReference>
<evidence type="ECO:0000256" key="1">
    <source>
        <dbReference type="SAM" id="MobiDB-lite"/>
    </source>
</evidence>
<accession>A0A5P2C2I2</accession>
<dbReference type="AlphaFoldDB" id="A0A5P2C2I2"/>
<protein>
    <submittedName>
        <fullName evidence="2">Uncharacterized protein</fullName>
    </submittedName>
</protein>
<evidence type="ECO:0000313" key="3">
    <source>
        <dbReference type="Proteomes" id="UP000322927"/>
    </source>
</evidence>
<evidence type="ECO:0000313" key="2">
    <source>
        <dbReference type="EMBL" id="QES36743.1"/>
    </source>
</evidence>
<reference evidence="2 3" key="1">
    <citation type="submission" date="2018-05" db="EMBL/GenBank/DDBJ databases">
        <title>Streptomyces venezuelae.</title>
        <authorList>
            <person name="Kim W."/>
            <person name="Lee N."/>
            <person name="Cho B.-K."/>
        </authorList>
    </citation>
    <scope>NUCLEOTIDE SEQUENCE [LARGE SCALE GENOMIC DNA]</scope>
    <source>
        <strain evidence="2 3">ATCC 14584</strain>
    </source>
</reference>
<feature type="compositionally biased region" description="Basic and acidic residues" evidence="1">
    <location>
        <begin position="23"/>
        <end position="47"/>
    </location>
</feature>
<proteinExistence type="predicted"/>
<feature type="region of interest" description="Disordered" evidence="1">
    <location>
        <begin position="1"/>
        <end position="61"/>
    </location>
</feature>
<organism evidence="2 3">
    <name type="scientific">Streptomyces venezuelae</name>
    <dbReference type="NCBI Taxonomy" id="54571"/>
    <lineage>
        <taxon>Bacteria</taxon>
        <taxon>Bacillati</taxon>
        <taxon>Actinomycetota</taxon>
        <taxon>Actinomycetes</taxon>
        <taxon>Kitasatosporales</taxon>
        <taxon>Streptomycetaceae</taxon>
        <taxon>Streptomyces</taxon>
    </lineage>
</organism>